<dbReference type="OrthoDB" id="347378at2759"/>
<feature type="compositionally biased region" description="Basic residues" evidence="1">
    <location>
        <begin position="305"/>
        <end position="315"/>
    </location>
</feature>
<evidence type="ECO:0000313" key="3">
    <source>
        <dbReference type="EMBL" id="CDJ51478.1"/>
    </source>
</evidence>
<accession>U6LQF7</accession>
<keyword evidence="2" id="KW-0812">Transmembrane</keyword>
<keyword evidence="2" id="KW-0472">Membrane</keyword>
<keyword evidence="2" id="KW-1133">Transmembrane helix</keyword>
<dbReference type="Proteomes" id="UP000030750">
    <property type="component" value="Unassembled WGS sequence"/>
</dbReference>
<feature type="region of interest" description="Disordered" evidence="1">
    <location>
        <begin position="286"/>
        <end position="315"/>
    </location>
</feature>
<organism evidence="3 4">
    <name type="scientific">Eimeria brunetti</name>
    <dbReference type="NCBI Taxonomy" id="51314"/>
    <lineage>
        <taxon>Eukaryota</taxon>
        <taxon>Sar</taxon>
        <taxon>Alveolata</taxon>
        <taxon>Apicomplexa</taxon>
        <taxon>Conoidasida</taxon>
        <taxon>Coccidia</taxon>
        <taxon>Eucoccidiorida</taxon>
        <taxon>Eimeriorina</taxon>
        <taxon>Eimeriidae</taxon>
        <taxon>Eimeria</taxon>
    </lineage>
</organism>
<feature type="compositionally biased region" description="Polar residues" evidence="1">
    <location>
        <begin position="286"/>
        <end position="295"/>
    </location>
</feature>
<sequence length="573" mass="63096">MPQLDPTHPKPPLLVLTPSSQNTARGGHRLLQRSPRSRRKLVAGAAVAAVVSVVMLVTVFAVCLARLQRPLSQAAKRRRLSHTEDDSNELSSILDQCVDLQDEHGFHLPAYELIEEREATQKLVAMLHASASAFEGSRALVSPQSLELEGPLARYGPPQRPYITPQQLPHTEVWGGLSGAAIGPVGGPTAVKEGSFAGEEDAEGDLVSASHAHSSAPYDIAEALTAAMRATIDDDDDAAAAHGGDASAPQLVGWTSATPDNASAAALSPDAWLADLPTLEVPPVVQQSTKATESSLAAADDKRAGPVRRRRRRRVKQVDEIQQLEAAFAAAPGVVAPATSVQIKRSGGSDNQGCMEDQDLALHPFVRLPAVNPEELSRCFRPEYALTVKLNLLSPMDSFLEMRKLFAKPSLTVKEVERLLFEAENLANYAKDKLAFRINRRKPSYIFRRLSSLFMVFDYLMCAIETLGDKMLASSWWNEFTSKFETEFTLTDDWHMAQTRRASRLVNRISAALSIYKQGHRPPFEEVIALKRIVLTEHCTGSQLMHPLWKLWLQDDEEFLRSQGCLNKRPCDH</sequence>
<dbReference type="EMBL" id="HG712850">
    <property type="protein sequence ID" value="CDJ51478.1"/>
    <property type="molecule type" value="Genomic_DNA"/>
</dbReference>
<keyword evidence="4" id="KW-1185">Reference proteome</keyword>
<evidence type="ECO:0000256" key="1">
    <source>
        <dbReference type="SAM" id="MobiDB-lite"/>
    </source>
</evidence>
<feature type="compositionally biased region" description="Basic residues" evidence="1">
    <location>
        <begin position="26"/>
        <end position="35"/>
    </location>
</feature>
<gene>
    <name evidence="3" type="ORF">EBH_0000810</name>
</gene>
<name>U6LQF7_9EIME</name>
<reference evidence="3" key="1">
    <citation type="submission" date="2013-10" db="EMBL/GenBank/DDBJ databases">
        <title>Genomic analysis of the causative agents of coccidiosis in chickens.</title>
        <authorList>
            <person name="Reid A.J."/>
            <person name="Blake D."/>
            <person name="Billington K."/>
            <person name="Browne H."/>
            <person name="Dunn M."/>
            <person name="Hung S."/>
            <person name="Kawahara F."/>
            <person name="Miranda-Saavedra D."/>
            <person name="Mourier T."/>
            <person name="Nagra H."/>
            <person name="Otto T.D."/>
            <person name="Rawlings N."/>
            <person name="Sanchez A."/>
            <person name="Sanders M."/>
            <person name="Subramaniam C."/>
            <person name="Tay Y."/>
            <person name="Dear P."/>
            <person name="Doerig C."/>
            <person name="Gruber A."/>
            <person name="Parkinson J."/>
            <person name="Shirley M."/>
            <person name="Wan K.L."/>
            <person name="Berriman M."/>
            <person name="Tomley F."/>
            <person name="Pain A."/>
        </authorList>
    </citation>
    <scope>NUCLEOTIDE SEQUENCE [LARGE SCALE GENOMIC DNA]</scope>
    <source>
        <strain evidence="3">Houghton</strain>
    </source>
</reference>
<reference evidence="3" key="2">
    <citation type="submission" date="2013-10" db="EMBL/GenBank/DDBJ databases">
        <authorList>
            <person name="Aslett M."/>
        </authorList>
    </citation>
    <scope>NUCLEOTIDE SEQUENCE [LARGE SCALE GENOMIC DNA]</scope>
    <source>
        <strain evidence="3">Houghton</strain>
    </source>
</reference>
<proteinExistence type="predicted"/>
<feature type="region of interest" description="Disordered" evidence="1">
    <location>
        <begin position="1"/>
        <end position="35"/>
    </location>
</feature>
<dbReference type="VEuPathDB" id="ToxoDB:EBH_0000810"/>
<protein>
    <submittedName>
        <fullName evidence="3">Uncharacterized protein</fullName>
    </submittedName>
</protein>
<feature type="transmembrane region" description="Helical" evidence="2">
    <location>
        <begin position="41"/>
        <end position="67"/>
    </location>
</feature>
<dbReference type="AlphaFoldDB" id="U6LQF7"/>
<evidence type="ECO:0000313" key="4">
    <source>
        <dbReference type="Proteomes" id="UP000030750"/>
    </source>
</evidence>
<evidence type="ECO:0000256" key="2">
    <source>
        <dbReference type="SAM" id="Phobius"/>
    </source>
</evidence>